<evidence type="ECO:0000259" key="4">
    <source>
        <dbReference type="Pfam" id="PF00891"/>
    </source>
</evidence>
<dbReference type="SUPFAM" id="SSF46785">
    <property type="entry name" value="Winged helix' DNA-binding domain"/>
    <property type="match status" value="1"/>
</dbReference>
<dbReference type="OrthoDB" id="3540871at2759"/>
<dbReference type="AlphaFoldDB" id="A0A1L7WUF1"/>
<keyword evidence="1" id="KW-0489">Methyltransferase</keyword>
<dbReference type="Gene3D" id="1.10.10.10">
    <property type="entry name" value="Winged helix-like DNA-binding domain superfamily/Winged helix DNA-binding domain"/>
    <property type="match status" value="1"/>
</dbReference>
<dbReference type="GO" id="GO:0008171">
    <property type="term" value="F:O-methyltransferase activity"/>
    <property type="evidence" value="ECO:0007669"/>
    <property type="project" value="InterPro"/>
</dbReference>
<evidence type="ECO:0000256" key="1">
    <source>
        <dbReference type="ARBA" id="ARBA00022603"/>
    </source>
</evidence>
<feature type="domain" description="O-methyltransferase C-terminal" evidence="4">
    <location>
        <begin position="241"/>
        <end position="382"/>
    </location>
</feature>
<evidence type="ECO:0000256" key="3">
    <source>
        <dbReference type="ARBA" id="ARBA00022691"/>
    </source>
</evidence>
<dbReference type="PANTHER" id="PTHR43712">
    <property type="entry name" value="PUTATIVE (AFU_ORTHOLOGUE AFUA_4G14580)-RELATED"/>
    <property type="match status" value="1"/>
</dbReference>
<evidence type="ECO:0000256" key="2">
    <source>
        <dbReference type="ARBA" id="ARBA00022679"/>
    </source>
</evidence>
<reference evidence="5 6" key="1">
    <citation type="submission" date="2016-03" db="EMBL/GenBank/DDBJ databases">
        <authorList>
            <person name="Ploux O."/>
        </authorList>
    </citation>
    <scope>NUCLEOTIDE SEQUENCE [LARGE SCALE GENOMIC DNA]</scope>
    <source>
        <strain evidence="5 6">UAMH 11012</strain>
    </source>
</reference>
<evidence type="ECO:0000313" key="6">
    <source>
        <dbReference type="Proteomes" id="UP000184330"/>
    </source>
</evidence>
<dbReference type="InterPro" id="IPR036388">
    <property type="entry name" value="WH-like_DNA-bd_sf"/>
</dbReference>
<dbReference type="Proteomes" id="UP000184330">
    <property type="component" value="Unassembled WGS sequence"/>
</dbReference>
<keyword evidence="2" id="KW-0808">Transferase</keyword>
<dbReference type="InterPro" id="IPR036390">
    <property type="entry name" value="WH_DNA-bd_sf"/>
</dbReference>
<dbReference type="Pfam" id="PF00891">
    <property type="entry name" value="Methyltransf_2"/>
    <property type="match status" value="1"/>
</dbReference>
<gene>
    <name evidence="5" type="ORF">PAC_06276</name>
</gene>
<dbReference type="InterPro" id="IPR016461">
    <property type="entry name" value="COMT-like"/>
</dbReference>
<dbReference type="GO" id="GO:0032259">
    <property type="term" value="P:methylation"/>
    <property type="evidence" value="ECO:0007669"/>
    <property type="project" value="UniProtKB-KW"/>
</dbReference>
<keyword evidence="3" id="KW-0949">S-adenosyl-L-methionine</keyword>
<dbReference type="PROSITE" id="PS51683">
    <property type="entry name" value="SAM_OMT_II"/>
    <property type="match status" value="1"/>
</dbReference>
<dbReference type="InterPro" id="IPR029063">
    <property type="entry name" value="SAM-dependent_MTases_sf"/>
</dbReference>
<organism evidence="5 6">
    <name type="scientific">Phialocephala subalpina</name>
    <dbReference type="NCBI Taxonomy" id="576137"/>
    <lineage>
        <taxon>Eukaryota</taxon>
        <taxon>Fungi</taxon>
        <taxon>Dikarya</taxon>
        <taxon>Ascomycota</taxon>
        <taxon>Pezizomycotina</taxon>
        <taxon>Leotiomycetes</taxon>
        <taxon>Helotiales</taxon>
        <taxon>Mollisiaceae</taxon>
        <taxon>Phialocephala</taxon>
        <taxon>Phialocephala fortinii species complex</taxon>
    </lineage>
</organism>
<dbReference type="PANTHER" id="PTHR43712:SF11">
    <property type="entry name" value="O-METHYLTRANSFERASE (AFU_ORTHOLOGUE AFUA_2G17820)-RELATED"/>
    <property type="match status" value="1"/>
</dbReference>
<accession>A0A1L7WUF1</accession>
<dbReference type="Gene3D" id="3.40.50.150">
    <property type="entry name" value="Vaccinia Virus protein VP39"/>
    <property type="match status" value="1"/>
</dbReference>
<proteinExistence type="predicted"/>
<sequence>MGSQNPITVLIDEVNEASRFYSTSGVTPTCDETSRHSTGTPRHKLLAAAKALVSALEDPEEEAYRFVLQPCAHACYIAAKKRGILDQWPKATMSSKELAELTKTDRKLVARMMRSLTIYGICNEVEEEIYEHTPLSLKLVTPPLSASALGWATQGVEGIRCLPGYLSKTSFQNPGDDPDAQTLFQFATNTDLEYFEWLHQHPELHAAFNVRMANSMKTKGFSDTYPFGSLGEGLSSADDVVLVDVGGGYGHALANIQQYVPELKGKKMILEDFAKTIESHVPLENTDAVPYNFLTTEQPIKGARAYLLRHVLHDWSDRVCRKILLHATTAMTKESRILIAEIILPDLNPPVLGALADIVMMKYGGSGRKRREWIAIFESAGLEVVKIWPPVTIDSIMELKLKSA</sequence>
<keyword evidence="6" id="KW-1185">Reference proteome</keyword>
<dbReference type="EMBL" id="FJOG01000008">
    <property type="protein sequence ID" value="CZR56388.1"/>
    <property type="molecule type" value="Genomic_DNA"/>
</dbReference>
<dbReference type="InterPro" id="IPR001077">
    <property type="entry name" value="COMT_C"/>
</dbReference>
<protein>
    <recommendedName>
        <fullName evidence="4">O-methyltransferase C-terminal domain-containing protein</fullName>
    </recommendedName>
</protein>
<name>A0A1L7WUF1_9HELO</name>
<dbReference type="SUPFAM" id="SSF53335">
    <property type="entry name" value="S-adenosyl-L-methionine-dependent methyltransferases"/>
    <property type="match status" value="1"/>
</dbReference>
<evidence type="ECO:0000313" key="5">
    <source>
        <dbReference type="EMBL" id="CZR56388.1"/>
    </source>
</evidence>